<dbReference type="STRING" id="1423792.FD09_GL000625"/>
<keyword evidence="1" id="KW-1133">Transmembrane helix</keyword>
<reference evidence="4 5" key="1">
    <citation type="journal article" date="2015" name="Genome Announc.">
        <title>Expanding the biotechnology potential of lactobacilli through comparative genomics of 213 strains and associated genera.</title>
        <authorList>
            <person name="Sun Z."/>
            <person name="Harris H.M."/>
            <person name="McCann A."/>
            <person name="Guo C."/>
            <person name="Argimon S."/>
            <person name="Zhang W."/>
            <person name="Yang X."/>
            <person name="Jeffery I.B."/>
            <person name="Cooney J.C."/>
            <person name="Kagawa T.F."/>
            <person name="Liu W."/>
            <person name="Song Y."/>
            <person name="Salvetti E."/>
            <person name="Wrobel A."/>
            <person name="Rasinkangas P."/>
            <person name="Parkhill J."/>
            <person name="Rea M.C."/>
            <person name="O'Sullivan O."/>
            <person name="Ritari J."/>
            <person name="Douillard F.P."/>
            <person name="Paul Ross R."/>
            <person name="Yang R."/>
            <person name="Briner A.E."/>
            <person name="Felis G.E."/>
            <person name="de Vos W.M."/>
            <person name="Barrangou R."/>
            <person name="Klaenhammer T.R."/>
            <person name="Caufield P.W."/>
            <person name="Cui Y."/>
            <person name="Zhang H."/>
            <person name="O'Toole P.W."/>
        </authorList>
    </citation>
    <scope>NUCLEOTIDE SEQUENCE [LARGE SCALE GENOMIC DNA]</scope>
    <source>
        <strain evidence="4 5">DSM 12744</strain>
    </source>
</reference>
<sequence>MRKYRWWIILVGGLWLLYVLGSLPRGSVQAATAGNGADFYIAPVYPPNQLNTKLGYFALKVAPGKQYSLSVQVQNISQTSTRTIRLTPTPATTTDSADINYTPVKTAKDPTAQYTLNQFFSKPIAITLKPGEAKVVTFQYVIPASGFRGQILGSIYALDETKSATTKAQFALQNRFAMTLGILMGTNPLASQPITLILRTVKPDMVNHSPVILANIENQTPQYFRHFTVTAQISRVGRSTVLFTKKITNGGMAPNSSFNLTIPTDKRLTAGNYTLTTTASAQGQVFHFTRRFTVSTAAAQHLQTPQSIRGNSRLAWLIAIAAGFAAIILIWIGVLVAKRKGLVNYAPKHS</sequence>
<keyword evidence="1" id="KW-0812">Transmembrane</keyword>
<dbReference type="RefSeq" id="WP_057821413.1">
    <property type="nucleotide sequence ID" value="NZ_AZEC01000011.1"/>
</dbReference>
<protein>
    <submittedName>
        <fullName evidence="4">Cell surface protein</fullName>
    </submittedName>
</protein>
<name>A0A0R1N1X6_9LACO</name>
<dbReference type="Pfam" id="PF11797">
    <property type="entry name" value="WxLIP_HBD"/>
    <property type="match status" value="1"/>
</dbReference>
<feature type="domain" description="WxL Interacting Protein peptidoglycan binding" evidence="2">
    <location>
        <begin position="39"/>
        <end position="157"/>
    </location>
</feature>
<dbReference type="InterPro" id="IPR010317">
    <property type="entry name" value="WxLIP_PGBD"/>
</dbReference>
<accession>A0A0R1N1X6</accession>
<evidence type="ECO:0000259" key="3">
    <source>
        <dbReference type="Pfam" id="PF11797"/>
    </source>
</evidence>
<dbReference type="InterPro" id="IPR021759">
    <property type="entry name" value="WxLIP_HBD"/>
</dbReference>
<keyword evidence="1" id="KW-0472">Membrane</keyword>
<dbReference type="AlphaFoldDB" id="A0A0R1N1X6"/>
<keyword evidence="5" id="KW-1185">Reference proteome</keyword>
<proteinExistence type="predicted"/>
<evidence type="ECO:0000313" key="4">
    <source>
        <dbReference type="EMBL" id="KRL11701.1"/>
    </source>
</evidence>
<gene>
    <name evidence="4" type="ORF">FD09_GL000625</name>
</gene>
<dbReference type="Pfam" id="PF06030">
    <property type="entry name" value="WxLIP_PGBD"/>
    <property type="match status" value="1"/>
</dbReference>
<dbReference type="EMBL" id="AZEC01000011">
    <property type="protein sequence ID" value="KRL11701.1"/>
    <property type="molecule type" value="Genomic_DNA"/>
</dbReference>
<feature type="transmembrane region" description="Helical" evidence="1">
    <location>
        <begin position="314"/>
        <end position="337"/>
    </location>
</feature>
<organism evidence="4 5">
    <name type="scientific">Schleiferilactobacillus perolens DSM 12744</name>
    <dbReference type="NCBI Taxonomy" id="1423792"/>
    <lineage>
        <taxon>Bacteria</taxon>
        <taxon>Bacillati</taxon>
        <taxon>Bacillota</taxon>
        <taxon>Bacilli</taxon>
        <taxon>Lactobacillales</taxon>
        <taxon>Lactobacillaceae</taxon>
        <taxon>Schleiferilactobacillus</taxon>
    </lineage>
</organism>
<comment type="caution">
    <text evidence="4">The sequence shown here is derived from an EMBL/GenBank/DDBJ whole genome shotgun (WGS) entry which is preliminary data.</text>
</comment>
<dbReference type="PATRIC" id="fig|1423792.3.peg.637"/>
<evidence type="ECO:0000313" key="5">
    <source>
        <dbReference type="Proteomes" id="UP000051330"/>
    </source>
</evidence>
<evidence type="ECO:0000259" key="2">
    <source>
        <dbReference type="Pfam" id="PF06030"/>
    </source>
</evidence>
<feature type="domain" description="WxL Interacting Protein host binding" evidence="3">
    <location>
        <begin position="169"/>
        <end position="302"/>
    </location>
</feature>
<dbReference type="Proteomes" id="UP000051330">
    <property type="component" value="Unassembled WGS sequence"/>
</dbReference>
<evidence type="ECO:0000256" key="1">
    <source>
        <dbReference type="SAM" id="Phobius"/>
    </source>
</evidence>